<gene>
    <name evidence="1" type="ORF">FPE_LOCUS32133</name>
</gene>
<protein>
    <submittedName>
        <fullName evidence="1">Uncharacterized protein</fullName>
    </submittedName>
</protein>
<dbReference type="EMBL" id="OU503056">
    <property type="protein sequence ID" value="CAI9784703.1"/>
    <property type="molecule type" value="Genomic_DNA"/>
</dbReference>
<reference evidence="1" key="1">
    <citation type="submission" date="2023-05" db="EMBL/GenBank/DDBJ databases">
        <authorList>
            <person name="Huff M."/>
        </authorList>
    </citation>
    <scope>NUCLEOTIDE SEQUENCE</scope>
</reference>
<dbReference type="AlphaFoldDB" id="A0AAD2AAN7"/>
<dbReference type="Proteomes" id="UP000834106">
    <property type="component" value="Chromosome 21"/>
</dbReference>
<sequence length="122" mass="13322">MFAMGSSSSSFSWLASSVSVAPLLFVYRRGVMSDGCRELEEYNATEISTKGQPDFFDGGDYLCSQWASYGVFNYVLEKLARLIHGNNQITSLGAAIGPHNCGPRLNLRLLISNCTSGLTRLD</sequence>
<name>A0AAD2AAN7_9LAMI</name>
<evidence type="ECO:0000313" key="1">
    <source>
        <dbReference type="EMBL" id="CAI9784703.1"/>
    </source>
</evidence>
<proteinExistence type="predicted"/>
<keyword evidence="2" id="KW-1185">Reference proteome</keyword>
<evidence type="ECO:0000313" key="2">
    <source>
        <dbReference type="Proteomes" id="UP000834106"/>
    </source>
</evidence>
<organism evidence="1 2">
    <name type="scientific">Fraxinus pennsylvanica</name>
    <dbReference type="NCBI Taxonomy" id="56036"/>
    <lineage>
        <taxon>Eukaryota</taxon>
        <taxon>Viridiplantae</taxon>
        <taxon>Streptophyta</taxon>
        <taxon>Embryophyta</taxon>
        <taxon>Tracheophyta</taxon>
        <taxon>Spermatophyta</taxon>
        <taxon>Magnoliopsida</taxon>
        <taxon>eudicotyledons</taxon>
        <taxon>Gunneridae</taxon>
        <taxon>Pentapetalae</taxon>
        <taxon>asterids</taxon>
        <taxon>lamiids</taxon>
        <taxon>Lamiales</taxon>
        <taxon>Oleaceae</taxon>
        <taxon>Oleeae</taxon>
        <taxon>Fraxinus</taxon>
    </lineage>
</organism>
<accession>A0AAD2AAN7</accession>